<sequence length="80" mass="8988">MFVLSDSVNSALLQTDLLSFDVKFGLFAMTFLSTFSNICFILGLKSVRSEQSPLNLDTPVLASRSGCCNRRRRRRDGEHT</sequence>
<keyword evidence="3" id="KW-1185">Reference proteome</keyword>
<reference evidence="2 3" key="1">
    <citation type="journal article" date="2015" name="Genome Biol.">
        <title>Comparative genomics of Steinernema reveals deeply conserved gene regulatory networks.</title>
        <authorList>
            <person name="Dillman A.R."/>
            <person name="Macchietto M."/>
            <person name="Porter C.F."/>
            <person name="Rogers A."/>
            <person name="Williams B."/>
            <person name="Antoshechkin I."/>
            <person name="Lee M.M."/>
            <person name="Goodwin Z."/>
            <person name="Lu X."/>
            <person name="Lewis E.E."/>
            <person name="Goodrich-Blair H."/>
            <person name="Stock S.P."/>
            <person name="Adams B.J."/>
            <person name="Sternberg P.W."/>
            <person name="Mortazavi A."/>
        </authorList>
    </citation>
    <scope>NUCLEOTIDE SEQUENCE [LARGE SCALE GENOMIC DNA]</scope>
    <source>
        <strain evidence="2 3">ALL</strain>
    </source>
</reference>
<evidence type="ECO:0000313" key="3">
    <source>
        <dbReference type="Proteomes" id="UP000298663"/>
    </source>
</evidence>
<keyword evidence="1" id="KW-0472">Membrane</keyword>
<keyword evidence="1" id="KW-0812">Transmembrane</keyword>
<dbReference type="EMBL" id="AZBU02000005">
    <property type="protein sequence ID" value="TKR75850.1"/>
    <property type="molecule type" value="Genomic_DNA"/>
</dbReference>
<protein>
    <submittedName>
        <fullName evidence="2">Uncharacterized protein</fullName>
    </submittedName>
</protein>
<comment type="caution">
    <text evidence="2">The sequence shown here is derived from an EMBL/GenBank/DDBJ whole genome shotgun (WGS) entry which is preliminary data.</text>
</comment>
<name>A0A4U5N0T8_STECR</name>
<dbReference type="AlphaFoldDB" id="A0A4U5N0T8"/>
<reference evidence="2 3" key="2">
    <citation type="journal article" date="2019" name="G3 (Bethesda)">
        <title>Hybrid Assembly of the Genome of the Entomopathogenic Nematode Steinernema carpocapsae Identifies the X-Chromosome.</title>
        <authorList>
            <person name="Serra L."/>
            <person name="Macchietto M."/>
            <person name="Macias-Munoz A."/>
            <person name="McGill C.J."/>
            <person name="Rodriguez I.M."/>
            <person name="Rodriguez B."/>
            <person name="Murad R."/>
            <person name="Mortazavi A."/>
        </authorList>
    </citation>
    <scope>NUCLEOTIDE SEQUENCE [LARGE SCALE GENOMIC DNA]</scope>
    <source>
        <strain evidence="2 3">ALL</strain>
    </source>
</reference>
<dbReference type="Proteomes" id="UP000298663">
    <property type="component" value="Unassembled WGS sequence"/>
</dbReference>
<proteinExistence type="predicted"/>
<keyword evidence="1" id="KW-1133">Transmembrane helix</keyword>
<feature type="transmembrane region" description="Helical" evidence="1">
    <location>
        <begin position="24"/>
        <end position="44"/>
    </location>
</feature>
<gene>
    <name evidence="2" type="ORF">L596_017086</name>
</gene>
<accession>A0A4U5N0T8</accession>
<organism evidence="2 3">
    <name type="scientific">Steinernema carpocapsae</name>
    <name type="common">Entomopathogenic nematode</name>
    <dbReference type="NCBI Taxonomy" id="34508"/>
    <lineage>
        <taxon>Eukaryota</taxon>
        <taxon>Metazoa</taxon>
        <taxon>Ecdysozoa</taxon>
        <taxon>Nematoda</taxon>
        <taxon>Chromadorea</taxon>
        <taxon>Rhabditida</taxon>
        <taxon>Tylenchina</taxon>
        <taxon>Panagrolaimomorpha</taxon>
        <taxon>Strongyloidoidea</taxon>
        <taxon>Steinernematidae</taxon>
        <taxon>Steinernema</taxon>
    </lineage>
</organism>
<evidence type="ECO:0000256" key="1">
    <source>
        <dbReference type="SAM" id="Phobius"/>
    </source>
</evidence>
<evidence type="ECO:0000313" key="2">
    <source>
        <dbReference type="EMBL" id="TKR75850.1"/>
    </source>
</evidence>